<dbReference type="EMBL" id="PKPP01010465">
    <property type="protein sequence ID" value="PWA46064.1"/>
    <property type="molecule type" value="Genomic_DNA"/>
</dbReference>
<accession>A0A2U1LAN2</accession>
<comment type="caution">
    <text evidence="2">The sequence shown here is derived from an EMBL/GenBank/DDBJ whole genome shotgun (WGS) entry which is preliminary data.</text>
</comment>
<dbReference type="Proteomes" id="UP000245207">
    <property type="component" value="Unassembled WGS sequence"/>
</dbReference>
<proteinExistence type="predicted"/>
<dbReference type="AlphaFoldDB" id="A0A2U1LAN2"/>
<keyword evidence="3" id="KW-1185">Reference proteome</keyword>
<sequence>MKIFLIPFDDSQLLGKKRLRDDVYVTDIKSEIDGESIRWTRVKVSLEGAANKPPHVQAAAAQETERYPLTESGSETSLHEPF</sequence>
<evidence type="ECO:0000313" key="3">
    <source>
        <dbReference type="Proteomes" id="UP000245207"/>
    </source>
</evidence>
<gene>
    <name evidence="2" type="ORF">CTI12_AA511920</name>
</gene>
<feature type="region of interest" description="Disordered" evidence="1">
    <location>
        <begin position="52"/>
        <end position="82"/>
    </location>
</feature>
<protein>
    <submittedName>
        <fullName evidence="2">Uncharacterized protein</fullName>
    </submittedName>
</protein>
<evidence type="ECO:0000256" key="1">
    <source>
        <dbReference type="SAM" id="MobiDB-lite"/>
    </source>
</evidence>
<organism evidence="2 3">
    <name type="scientific">Artemisia annua</name>
    <name type="common">Sweet wormwood</name>
    <dbReference type="NCBI Taxonomy" id="35608"/>
    <lineage>
        <taxon>Eukaryota</taxon>
        <taxon>Viridiplantae</taxon>
        <taxon>Streptophyta</taxon>
        <taxon>Embryophyta</taxon>
        <taxon>Tracheophyta</taxon>
        <taxon>Spermatophyta</taxon>
        <taxon>Magnoliopsida</taxon>
        <taxon>eudicotyledons</taxon>
        <taxon>Gunneridae</taxon>
        <taxon>Pentapetalae</taxon>
        <taxon>asterids</taxon>
        <taxon>campanulids</taxon>
        <taxon>Asterales</taxon>
        <taxon>Asteraceae</taxon>
        <taxon>Asteroideae</taxon>
        <taxon>Anthemideae</taxon>
        <taxon>Artemisiinae</taxon>
        <taxon>Artemisia</taxon>
    </lineage>
</organism>
<evidence type="ECO:0000313" key="2">
    <source>
        <dbReference type="EMBL" id="PWA46064.1"/>
    </source>
</evidence>
<reference evidence="2 3" key="1">
    <citation type="journal article" date="2018" name="Mol. Plant">
        <title>The genome of Artemisia annua provides insight into the evolution of Asteraceae family and artemisinin biosynthesis.</title>
        <authorList>
            <person name="Shen Q."/>
            <person name="Zhang L."/>
            <person name="Liao Z."/>
            <person name="Wang S."/>
            <person name="Yan T."/>
            <person name="Shi P."/>
            <person name="Liu M."/>
            <person name="Fu X."/>
            <person name="Pan Q."/>
            <person name="Wang Y."/>
            <person name="Lv Z."/>
            <person name="Lu X."/>
            <person name="Zhang F."/>
            <person name="Jiang W."/>
            <person name="Ma Y."/>
            <person name="Chen M."/>
            <person name="Hao X."/>
            <person name="Li L."/>
            <person name="Tang Y."/>
            <person name="Lv G."/>
            <person name="Zhou Y."/>
            <person name="Sun X."/>
            <person name="Brodelius P.E."/>
            <person name="Rose J.K.C."/>
            <person name="Tang K."/>
        </authorList>
    </citation>
    <scope>NUCLEOTIDE SEQUENCE [LARGE SCALE GENOMIC DNA]</scope>
    <source>
        <strain evidence="3">cv. Huhao1</strain>
        <tissue evidence="2">Leaf</tissue>
    </source>
</reference>
<name>A0A2U1LAN2_ARTAN</name>